<dbReference type="EMBL" id="JARK01001445">
    <property type="protein sequence ID" value="EYC01226.1"/>
    <property type="molecule type" value="Genomic_DNA"/>
</dbReference>
<name>A0A016TET9_9BILA</name>
<evidence type="ECO:0000313" key="1">
    <source>
        <dbReference type="EMBL" id="EYC01226.1"/>
    </source>
</evidence>
<dbReference type="AlphaFoldDB" id="A0A016TET9"/>
<comment type="caution">
    <text evidence="1">The sequence shown here is derived from an EMBL/GenBank/DDBJ whole genome shotgun (WGS) entry which is preliminary data.</text>
</comment>
<sequence>MLRNKARRENIPQSSALDNKRLLPTVPFPLPSYKEGEPYLAADIKFRVLSSGILEVSNKFKHSYQSNLSREQWLGFEGVRDLIANNYIRLSVSDKGGEFVVLPQTLDRKITELHLSDTNVYQSATEKDFLAQCRRLNVVWISVGRSAGLDERFLRRLKLDNSDCSVFYNLVKTRKTPQQAMHSMSAEVFEIRPKISCVGGPTDRISWFLNKIVS</sequence>
<gene>
    <name evidence="1" type="primary">Acey_s0109.g132</name>
    <name evidence="1" type="ORF">Y032_0109g132</name>
</gene>
<keyword evidence="2" id="KW-1185">Reference proteome</keyword>
<reference evidence="2" key="1">
    <citation type="journal article" date="2015" name="Nat. Genet.">
        <title>The genome and transcriptome of the zoonotic hookworm Ancylostoma ceylanicum identify infection-specific gene families.</title>
        <authorList>
            <person name="Schwarz E.M."/>
            <person name="Hu Y."/>
            <person name="Antoshechkin I."/>
            <person name="Miller M.M."/>
            <person name="Sternberg P.W."/>
            <person name="Aroian R.V."/>
        </authorList>
    </citation>
    <scope>NUCLEOTIDE SEQUENCE</scope>
    <source>
        <strain evidence="2">HY135</strain>
    </source>
</reference>
<protein>
    <submittedName>
        <fullName evidence="1">Uncharacterized protein</fullName>
    </submittedName>
</protein>
<organism evidence="1 2">
    <name type="scientific">Ancylostoma ceylanicum</name>
    <dbReference type="NCBI Taxonomy" id="53326"/>
    <lineage>
        <taxon>Eukaryota</taxon>
        <taxon>Metazoa</taxon>
        <taxon>Ecdysozoa</taxon>
        <taxon>Nematoda</taxon>
        <taxon>Chromadorea</taxon>
        <taxon>Rhabditida</taxon>
        <taxon>Rhabditina</taxon>
        <taxon>Rhabditomorpha</taxon>
        <taxon>Strongyloidea</taxon>
        <taxon>Ancylostomatidae</taxon>
        <taxon>Ancylostomatinae</taxon>
        <taxon>Ancylostoma</taxon>
    </lineage>
</organism>
<evidence type="ECO:0000313" key="2">
    <source>
        <dbReference type="Proteomes" id="UP000024635"/>
    </source>
</evidence>
<dbReference type="Proteomes" id="UP000024635">
    <property type="component" value="Unassembled WGS sequence"/>
</dbReference>
<dbReference type="OrthoDB" id="5841191at2759"/>
<accession>A0A016TET9</accession>
<proteinExistence type="predicted"/>